<keyword evidence="3" id="KW-1185">Reference proteome</keyword>
<feature type="compositionally biased region" description="Polar residues" evidence="1">
    <location>
        <begin position="70"/>
        <end position="80"/>
    </location>
</feature>
<dbReference type="Proteomes" id="UP000799429">
    <property type="component" value="Unassembled WGS sequence"/>
</dbReference>
<organism evidence="2 3">
    <name type="scientific">Patellaria atrata CBS 101060</name>
    <dbReference type="NCBI Taxonomy" id="1346257"/>
    <lineage>
        <taxon>Eukaryota</taxon>
        <taxon>Fungi</taxon>
        <taxon>Dikarya</taxon>
        <taxon>Ascomycota</taxon>
        <taxon>Pezizomycotina</taxon>
        <taxon>Dothideomycetes</taxon>
        <taxon>Dothideomycetes incertae sedis</taxon>
        <taxon>Patellariales</taxon>
        <taxon>Patellariaceae</taxon>
        <taxon>Patellaria</taxon>
    </lineage>
</organism>
<protein>
    <submittedName>
        <fullName evidence="2">Uncharacterized protein</fullName>
    </submittedName>
</protein>
<reference evidence="2" key="1">
    <citation type="journal article" date="2020" name="Stud. Mycol.">
        <title>101 Dothideomycetes genomes: a test case for predicting lifestyles and emergence of pathogens.</title>
        <authorList>
            <person name="Haridas S."/>
            <person name="Albert R."/>
            <person name="Binder M."/>
            <person name="Bloem J."/>
            <person name="Labutti K."/>
            <person name="Salamov A."/>
            <person name="Andreopoulos B."/>
            <person name="Baker S."/>
            <person name="Barry K."/>
            <person name="Bills G."/>
            <person name="Bluhm B."/>
            <person name="Cannon C."/>
            <person name="Castanera R."/>
            <person name="Culley D."/>
            <person name="Daum C."/>
            <person name="Ezra D."/>
            <person name="Gonzalez J."/>
            <person name="Henrissat B."/>
            <person name="Kuo A."/>
            <person name="Liang C."/>
            <person name="Lipzen A."/>
            <person name="Lutzoni F."/>
            <person name="Magnuson J."/>
            <person name="Mondo S."/>
            <person name="Nolan M."/>
            <person name="Ohm R."/>
            <person name="Pangilinan J."/>
            <person name="Park H.-J."/>
            <person name="Ramirez L."/>
            <person name="Alfaro M."/>
            <person name="Sun H."/>
            <person name="Tritt A."/>
            <person name="Yoshinaga Y."/>
            <person name="Zwiers L.-H."/>
            <person name="Turgeon B."/>
            <person name="Goodwin S."/>
            <person name="Spatafora J."/>
            <person name="Crous P."/>
            <person name="Grigoriev I."/>
        </authorList>
    </citation>
    <scope>NUCLEOTIDE SEQUENCE</scope>
    <source>
        <strain evidence="2">CBS 101060</strain>
    </source>
</reference>
<gene>
    <name evidence="2" type="ORF">M501DRAFT_1021026</name>
</gene>
<evidence type="ECO:0000313" key="2">
    <source>
        <dbReference type="EMBL" id="KAF2834158.1"/>
    </source>
</evidence>
<evidence type="ECO:0000313" key="3">
    <source>
        <dbReference type="Proteomes" id="UP000799429"/>
    </source>
</evidence>
<dbReference type="OrthoDB" id="3781185at2759"/>
<dbReference type="EMBL" id="MU006128">
    <property type="protein sequence ID" value="KAF2834158.1"/>
    <property type="molecule type" value="Genomic_DNA"/>
</dbReference>
<comment type="caution">
    <text evidence="2">The sequence shown here is derived from an EMBL/GenBank/DDBJ whole genome shotgun (WGS) entry which is preliminary data.</text>
</comment>
<dbReference type="AlphaFoldDB" id="A0A9P4S0Q7"/>
<name>A0A9P4S0Q7_9PEZI</name>
<proteinExistence type="predicted"/>
<accession>A0A9P4S0Q7</accession>
<feature type="region of interest" description="Disordered" evidence="1">
    <location>
        <begin position="50"/>
        <end position="88"/>
    </location>
</feature>
<evidence type="ECO:0000256" key="1">
    <source>
        <dbReference type="SAM" id="MobiDB-lite"/>
    </source>
</evidence>
<sequence length="88" mass="10213">MSTSTNPSSQVATVTLKDVSDWHNWYYLIKNQAEMEDIWEYYDPDLQEKPELLSSPPQPANVKEWLRTDTPPTGETQASMTGFKYKKK</sequence>